<dbReference type="Proteomes" id="UP000796880">
    <property type="component" value="Unassembled WGS sequence"/>
</dbReference>
<dbReference type="GO" id="GO:0009409">
    <property type="term" value="P:response to cold"/>
    <property type="evidence" value="ECO:0007669"/>
    <property type="project" value="UniProtKB-ARBA"/>
</dbReference>
<dbReference type="InterPro" id="IPR009053">
    <property type="entry name" value="Prefoldin"/>
</dbReference>
<keyword evidence="6" id="KW-1185">Reference proteome</keyword>
<dbReference type="PANTHER" id="PTHR15111:SF0">
    <property type="entry name" value="UNCONVENTIONAL PREFOLDIN RPB5 INTERACTOR 1"/>
    <property type="match status" value="1"/>
</dbReference>
<dbReference type="EMBL" id="VOIH02000006">
    <property type="protein sequence ID" value="KAF3444095.1"/>
    <property type="molecule type" value="Genomic_DNA"/>
</dbReference>
<reference evidence="5" key="1">
    <citation type="submission" date="2020-03" db="EMBL/GenBank/DDBJ databases">
        <title>A high-quality chromosome-level genome assembly of a woody plant with both climbing and erect habits, Rhamnella rubrinervis.</title>
        <authorList>
            <person name="Lu Z."/>
            <person name="Yang Y."/>
            <person name="Zhu X."/>
            <person name="Sun Y."/>
        </authorList>
    </citation>
    <scope>NUCLEOTIDE SEQUENCE</scope>
    <source>
        <strain evidence="5">BYM</strain>
        <tissue evidence="5">Leaf</tissue>
    </source>
</reference>
<feature type="compositionally biased region" description="Low complexity" evidence="4">
    <location>
        <begin position="381"/>
        <end position="397"/>
    </location>
</feature>
<evidence type="ECO:0000256" key="4">
    <source>
        <dbReference type="SAM" id="MobiDB-lite"/>
    </source>
</evidence>
<dbReference type="GO" id="GO:0005634">
    <property type="term" value="C:nucleus"/>
    <property type="evidence" value="ECO:0007669"/>
    <property type="project" value="UniProtKB-SubCell"/>
</dbReference>
<feature type="compositionally biased region" description="Basic and acidic residues" evidence="4">
    <location>
        <begin position="174"/>
        <end position="187"/>
    </location>
</feature>
<evidence type="ECO:0000256" key="3">
    <source>
        <dbReference type="ARBA" id="ARBA00038295"/>
    </source>
</evidence>
<dbReference type="SUPFAM" id="SSF46579">
    <property type="entry name" value="Prefoldin"/>
    <property type="match status" value="1"/>
</dbReference>
<proteinExistence type="inferred from homology"/>
<evidence type="ECO:0000313" key="5">
    <source>
        <dbReference type="EMBL" id="KAF3444095.1"/>
    </source>
</evidence>
<name>A0A8K0MFM4_9ROSA</name>
<dbReference type="OrthoDB" id="21413at2759"/>
<evidence type="ECO:0000256" key="2">
    <source>
        <dbReference type="ARBA" id="ARBA00023242"/>
    </source>
</evidence>
<dbReference type="InterPro" id="IPR004127">
    <property type="entry name" value="Prefoldin_subunit_alpha"/>
</dbReference>
<dbReference type="GO" id="GO:0019212">
    <property type="term" value="F:phosphatase inhibitor activity"/>
    <property type="evidence" value="ECO:0007669"/>
    <property type="project" value="TreeGrafter"/>
</dbReference>
<dbReference type="GO" id="GO:0003682">
    <property type="term" value="F:chromatin binding"/>
    <property type="evidence" value="ECO:0007669"/>
    <property type="project" value="TreeGrafter"/>
</dbReference>
<comment type="caution">
    <text evidence="5">The sequence shown here is derived from an EMBL/GenBank/DDBJ whole genome shotgun (WGS) entry which is preliminary data.</text>
</comment>
<accession>A0A8K0MFM4</accession>
<feature type="region of interest" description="Disordered" evidence="4">
    <location>
        <begin position="326"/>
        <end position="407"/>
    </location>
</feature>
<evidence type="ECO:0000313" key="6">
    <source>
        <dbReference type="Proteomes" id="UP000796880"/>
    </source>
</evidence>
<protein>
    <submittedName>
        <fullName evidence="5">Uncharacterized protein</fullName>
    </submittedName>
</protein>
<sequence>MEKGVKGTVTSLSSFFPEEEAQKAASRVHNAIAEKHQELDHLRDFINDNTNLVSLVRGLPDQLHHDIMASPPPHTHSLFLLSFGCCLGLNLGTVYRYHLGRPRFSRAVLLGDGYYAERTCKQTVDILKRRGKALESHVDSLNAMVKDLEAEASFFDGTATEAKEGFLEIREDYVEESSTARESESGPHKQVSSSFPEADNKKIAVEDEEDAHMMARLDELEREEELAAERGDETDDDKSDDDESDEDEHTKVYLDSFSEQISLDQEPESWKPPVHAKCKNAMSEEITNKHHHHQDFTDQLNCADLTVKSMSKDKLSHGNTLASNVTISTEKTSMPSETKRVQATASSRSEAPLQTSKTQFDSQKAFTGSIVEHAYNLERNSSQQTAASSKSGSQQSKPVSRFKMQRK</sequence>
<dbReference type="AlphaFoldDB" id="A0A8K0MFM4"/>
<feature type="region of interest" description="Disordered" evidence="4">
    <location>
        <begin position="224"/>
        <end position="274"/>
    </location>
</feature>
<dbReference type="GO" id="GO:0000122">
    <property type="term" value="P:negative regulation of transcription by RNA polymerase II"/>
    <property type="evidence" value="ECO:0007669"/>
    <property type="project" value="TreeGrafter"/>
</dbReference>
<feature type="region of interest" description="Disordered" evidence="4">
    <location>
        <begin position="174"/>
        <end position="203"/>
    </location>
</feature>
<keyword evidence="2" id="KW-0539">Nucleus</keyword>
<dbReference type="Gene3D" id="1.10.287.370">
    <property type="match status" value="1"/>
</dbReference>
<comment type="similarity">
    <text evidence="3">Belongs to the RNA polymerase II subunit 5-mediating protein family.</text>
</comment>
<comment type="subcellular location">
    <subcellularLocation>
        <location evidence="1">Nucleus</location>
    </subcellularLocation>
</comment>
<dbReference type="GO" id="GO:0006457">
    <property type="term" value="P:protein folding"/>
    <property type="evidence" value="ECO:0007669"/>
    <property type="project" value="UniProtKB-ARBA"/>
</dbReference>
<dbReference type="PANTHER" id="PTHR15111">
    <property type="entry name" value="RNA POLYMERASE II SUBUNIT 5-MEDIATING PROTEIN NNX3"/>
    <property type="match status" value="1"/>
</dbReference>
<gene>
    <name evidence="5" type="ORF">FNV43_RR13785</name>
</gene>
<dbReference type="Pfam" id="PF02996">
    <property type="entry name" value="Prefoldin"/>
    <property type="match status" value="1"/>
</dbReference>
<dbReference type="InterPro" id="IPR052255">
    <property type="entry name" value="RNA_pol_II_subunit5-mediator"/>
</dbReference>
<organism evidence="5 6">
    <name type="scientific">Rhamnella rubrinervis</name>
    <dbReference type="NCBI Taxonomy" id="2594499"/>
    <lineage>
        <taxon>Eukaryota</taxon>
        <taxon>Viridiplantae</taxon>
        <taxon>Streptophyta</taxon>
        <taxon>Embryophyta</taxon>
        <taxon>Tracheophyta</taxon>
        <taxon>Spermatophyta</taxon>
        <taxon>Magnoliopsida</taxon>
        <taxon>eudicotyledons</taxon>
        <taxon>Gunneridae</taxon>
        <taxon>Pentapetalae</taxon>
        <taxon>rosids</taxon>
        <taxon>fabids</taxon>
        <taxon>Rosales</taxon>
        <taxon>Rhamnaceae</taxon>
        <taxon>rhamnoid group</taxon>
        <taxon>Rhamneae</taxon>
        <taxon>Rhamnella</taxon>
    </lineage>
</organism>
<evidence type="ECO:0000256" key="1">
    <source>
        <dbReference type="ARBA" id="ARBA00004123"/>
    </source>
</evidence>
<feature type="compositionally biased region" description="Polar residues" evidence="4">
    <location>
        <begin position="326"/>
        <end position="366"/>
    </location>
</feature>
<feature type="compositionally biased region" description="Acidic residues" evidence="4">
    <location>
        <begin position="232"/>
        <end position="247"/>
    </location>
</feature>
<dbReference type="GO" id="GO:0003714">
    <property type="term" value="F:transcription corepressor activity"/>
    <property type="evidence" value="ECO:0007669"/>
    <property type="project" value="TreeGrafter"/>
</dbReference>